<evidence type="ECO:0000256" key="2">
    <source>
        <dbReference type="ARBA" id="ARBA00022723"/>
    </source>
</evidence>
<evidence type="ECO:0000256" key="4">
    <source>
        <dbReference type="ARBA" id="ARBA00022833"/>
    </source>
</evidence>
<dbReference type="GO" id="GO:0016787">
    <property type="term" value="F:hydrolase activity"/>
    <property type="evidence" value="ECO:0007669"/>
    <property type="project" value="UniProtKB-KW"/>
</dbReference>
<dbReference type="Pfam" id="PF00753">
    <property type="entry name" value="Lactamase_B"/>
    <property type="match status" value="1"/>
</dbReference>
<evidence type="ECO:0000256" key="3">
    <source>
        <dbReference type="ARBA" id="ARBA00022801"/>
    </source>
</evidence>
<dbReference type="InterPro" id="IPR051013">
    <property type="entry name" value="MBL_superfamily_lactonases"/>
</dbReference>
<keyword evidence="3 6" id="KW-0378">Hydrolase</keyword>
<dbReference type="PANTHER" id="PTHR42978">
    <property type="entry name" value="QUORUM-QUENCHING LACTONASE YTNP-RELATED-RELATED"/>
    <property type="match status" value="1"/>
</dbReference>
<feature type="domain" description="Metallo-beta-lactamase" evidence="5">
    <location>
        <begin position="50"/>
        <end position="262"/>
    </location>
</feature>
<comment type="caution">
    <text evidence="6">The sequence shown here is derived from an EMBL/GenBank/DDBJ whole genome shotgun (WGS) entry which is preliminary data.</text>
</comment>
<sequence>MNSLKIGNLELFPVETGRFRLDGGAMFGVVPKTLWSRQIPADDKNRIPMAMRCMLVKSQKTDRIYLIDNGCGNKFNEKMEKIYSLDYEHSNLIDSLSQIGVNPEEITDMVYTHLHFDHCGGTTDYDQEGNLVEVFPNATYHVNKRHWETANHPNDRETASFFPENIDPIKNSGRLNLTEDNCEFEEGFKTVVMDGHTEGQQLPHFTDGKKTIIYSADLFPTFAHIPLPWIMGYDMKPLQTLKEKKAFLKEAVENQWYIYMEHDAEHEIITINEENGKYAMDQSMKISDIE</sequence>
<dbReference type="RefSeq" id="WP_101071487.1">
    <property type="nucleotide sequence ID" value="NZ_PISP01000001.1"/>
</dbReference>
<dbReference type="Proteomes" id="UP000233398">
    <property type="component" value="Unassembled WGS sequence"/>
</dbReference>
<evidence type="ECO:0000313" key="7">
    <source>
        <dbReference type="Proteomes" id="UP000233398"/>
    </source>
</evidence>
<keyword evidence="2" id="KW-0479">Metal-binding</keyword>
<dbReference type="SUPFAM" id="SSF56281">
    <property type="entry name" value="Metallo-hydrolase/oxidoreductase"/>
    <property type="match status" value="1"/>
</dbReference>
<dbReference type="InterPro" id="IPR001279">
    <property type="entry name" value="Metallo-B-lactamas"/>
</dbReference>
<keyword evidence="7" id="KW-1185">Reference proteome</keyword>
<proteinExistence type="inferred from homology"/>
<evidence type="ECO:0000259" key="5">
    <source>
        <dbReference type="SMART" id="SM00849"/>
    </source>
</evidence>
<organism evidence="6 7">
    <name type="scientific">Rhodohalobacter barkolensis</name>
    <dbReference type="NCBI Taxonomy" id="2053187"/>
    <lineage>
        <taxon>Bacteria</taxon>
        <taxon>Pseudomonadati</taxon>
        <taxon>Balneolota</taxon>
        <taxon>Balneolia</taxon>
        <taxon>Balneolales</taxon>
        <taxon>Balneolaceae</taxon>
        <taxon>Rhodohalobacter</taxon>
    </lineage>
</organism>
<dbReference type="OrthoDB" id="9802897at2"/>
<accession>A0A2N0VJ21</accession>
<comment type="similarity">
    <text evidence="1">Belongs to the metallo-beta-lactamase superfamily.</text>
</comment>
<evidence type="ECO:0000256" key="1">
    <source>
        <dbReference type="ARBA" id="ARBA00007749"/>
    </source>
</evidence>
<dbReference type="PANTHER" id="PTHR42978:SF6">
    <property type="entry name" value="QUORUM-QUENCHING LACTONASE YTNP-RELATED"/>
    <property type="match status" value="1"/>
</dbReference>
<dbReference type="GO" id="GO:0046872">
    <property type="term" value="F:metal ion binding"/>
    <property type="evidence" value="ECO:0007669"/>
    <property type="project" value="UniProtKB-KW"/>
</dbReference>
<protein>
    <submittedName>
        <fullName evidence="6">MBL fold metallo-hydrolase</fullName>
    </submittedName>
</protein>
<keyword evidence="4" id="KW-0862">Zinc</keyword>
<reference evidence="6 7" key="1">
    <citation type="submission" date="2017-11" db="EMBL/GenBank/DDBJ databases">
        <title>Rhodohalobacter 15182 sp. nov., isolated from a salt lake.</title>
        <authorList>
            <person name="Han S."/>
        </authorList>
    </citation>
    <scope>NUCLEOTIDE SEQUENCE [LARGE SCALE GENOMIC DNA]</scope>
    <source>
        <strain evidence="6 7">15182</strain>
    </source>
</reference>
<gene>
    <name evidence="6" type="ORF">CWD77_01640</name>
</gene>
<dbReference type="AlphaFoldDB" id="A0A2N0VJ21"/>
<dbReference type="CDD" id="cd16281">
    <property type="entry name" value="metallo-hydrolase-like_MBL-fold"/>
    <property type="match status" value="1"/>
</dbReference>
<dbReference type="Gene3D" id="3.60.15.10">
    <property type="entry name" value="Ribonuclease Z/Hydroxyacylglutathione hydrolase-like"/>
    <property type="match status" value="1"/>
</dbReference>
<dbReference type="InterPro" id="IPR036866">
    <property type="entry name" value="RibonucZ/Hydroxyglut_hydro"/>
</dbReference>
<name>A0A2N0VJ21_9BACT</name>
<dbReference type="SMART" id="SM00849">
    <property type="entry name" value="Lactamase_B"/>
    <property type="match status" value="1"/>
</dbReference>
<evidence type="ECO:0000313" key="6">
    <source>
        <dbReference type="EMBL" id="PKD44197.1"/>
    </source>
</evidence>
<dbReference type="EMBL" id="PISP01000001">
    <property type="protein sequence ID" value="PKD44197.1"/>
    <property type="molecule type" value="Genomic_DNA"/>
</dbReference>